<feature type="domain" description="Terminase large subunit-like endonuclease" evidence="2">
    <location>
        <begin position="250"/>
        <end position="530"/>
    </location>
</feature>
<name>A0A4R6C2W0_9STAP</name>
<evidence type="ECO:0000259" key="2">
    <source>
        <dbReference type="Pfam" id="PF20441"/>
    </source>
</evidence>
<feature type="domain" description="Terminase large subunit-like ATPase" evidence="1">
    <location>
        <begin position="66"/>
        <end position="238"/>
    </location>
</feature>
<keyword evidence="4" id="KW-1185">Reference proteome</keyword>
<dbReference type="InterPro" id="IPR046461">
    <property type="entry name" value="TerL_ATPase"/>
</dbReference>
<organism evidence="3 4">
    <name type="scientific">Macrococcus bovicus</name>
    <dbReference type="NCBI Taxonomy" id="69968"/>
    <lineage>
        <taxon>Bacteria</taxon>
        <taxon>Bacillati</taxon>
        <taxon>Bacillota</taxon>
        <taxon>Bacilli</taxon>
        <taxon>Bacillales</taxon>
        <taxon>Staphylococcaceae</taxon>
        <taxon>Macrococcus</taxon>
    </lineage>
</organism>
<protein>
    <submittedName>
        <fullName evidence="3">Terminase large subunit</fullName>
    </submittedName>
</protein>
<evidence type="ECO:0000259" key="1">
    <source>
        <dbReference type="Pfam" id="PF03354"/>
    </source>
</evidence>
<dbReference type="OrthoDB" id="9760250at2"/>
<dbReference type="PANTHER" id="PTHR41287:SF1">
    <property type="entry name" value="PROTEIN YMFN"/>
    <property type="match status" value="1"/>
</dbReference>
<sequence>MKIPAYVTDYIQAYRDGKIKFNKERVWLVEYLEQHILNREDLYFDEDKIEKCIKFIEKWHFKLELFQKFFICFIFLYKSNGNVFYRRFLFLVGRGGGKNGLLSGIAHFLMTEFHGVPKYNVSIVANSEDQAKTSFEEIYDAIDLSKKQNTTLHKAFATNLQKIQSRATKSILRYRTSNASTKDGLRDGCVIYDEIHQYTDNATVRVFSSGLGKKKDPREFFLGSNGYVRGGYLDSMLEKALGVLKGMFPDSNLFPFICKLDEADEVDDTDNWQKANPMFELPLSPYAETLYETMLDEYADFDDASVREEFMTKRMNIPEVDESKIIAPWEDILATNRLMPDLSQRMCIGGLDYASVKDFAAVGLLFRKGDEYFWKTHSFVLRNFLKKVKIDAPIEKWEKDGLLTILDDPTIHPTVVVNWFTEMSKEYGLEKVIMDNYRSELLRTYFEEANIDYEVIKNPKAIHDLLHPRIETIFSNHLLVLEDNPLMRWYINNVAVKVNHSTGKREYIKKDEFKRKTDGFHAFLHALYRADEIIDFDVNEAFDMLDALDF</sequence>
<dbReference type="Gene3D" id="3.40.50.300">
    <property type="entry name" value="P-loop containing nucleotide triphosphate hydrolases"/>
    <property type="match status" value="1"/>
</dbReference>
<dbReference type="InterPro" id="IPR005021">
    <property type="entry name" value="Terminase_largesu-like"/>
</dbReference>
<dbReference type="RefSeq" id="WP_133450907.1">
    <property type="nucleotide sequence ID" value="NZ_SCWF01000001.1"/>
</dbReference>
<comment type="caution">
    <text evidence="3">The sequence shown here is derived from an EMBL/GenBank/DDBJ whole genome shotgun (WGS) entry which is preliminary data.</text>
</comment>
<dbReference type="InterPro" id="IPR027417">
    <property type="entry name" value="P-loop_NTPase"/>
</dbReference>
<dbReference type="GO" id="GO:0004519">
    <property type="term" value="F:endonuclease activity"/>
    <property type="evidence" value="ECO:0007669"/>
    <property type="project" value="InterPro"/>
</dbReference>
<reference evidence="3 4" key="1">
    <citation type="submission" date="2019-01" db="EMBL/GenBank/DDBJ databases">
        <title>Draft genome sequences of the type strains of six Macrococcus species.</title>
        <authorList>
            <person name="Mazhar S."/>
            <person name="Altermann E."/>
            <person name="Hill C."/>
            <person name="Mcauliffe O."/>
        </authorList>
    </citation>
    <scope>NUCLEOTIDE SEQUENCE [LARGE SCALE GENOMIC DNA]</scope>
    <source>
        <strain evidence="3 4">ATCC 51825</strain>
    </source>
</reference>
<evidence type="ECO:0000313" key="4">
    <source>
        <dbReference type="Proteomes" id="UP000294843"/>
    </source>
</evidence>
<dbReference type="InterPro" id="IPR046462">
    <property type="entry name" value="TerL_nuclease"/>
</dbReference>
<dbReference type="Pfam" id="PF03354">
    <property type="entry name" value="TerL_ATPase"/>
    <property type="match status" value="1"/>
</dbReference>
<accession>A0A4R6C2W0</accession>
<dbReference type="AlphaFoldDB" id="A0A4R6C2W0"/>
<gene>
    <name evidence="3" type="ORF">ERX55_02020</name>
</gene>
<dbReference type="Proteomes" id="UP000294843">
    <property type="component" value="Unassembled WGS sequence"/>
</dbReference>
<dbReference type="EMBL" id="SCWF01000001">
    <property type="protein sequence ID" value="TDM15707.1"/>
    <property type="molecule type" value="Genomic_DNA"/>
</dbReference>
<evidence type="ECO:0000313" key="3">
    <source>
        <dbReference type="EMBL" id="TDM15707.1"/>
    </source>
</evidence>
<dbReference type="PANTHER" id="PTHR41287">
    <property type="match status" value="1"/>
</dbReference>
<dbReference type="Pfam" id="PF20441">
    <property type="entry name" value="TerL_nuclease"/>
    <property type="match status" value="1"/>
</dbReference>
<proteinExistence type="predicted"/>